<proteinExistence type="predicted"/>
<gene>
    <name evidence="3" type="ORF">CKU37_10150</name>
    <name evidence="2" type="ORF">DL07_09220</name>
</gene>
<evidence type="ECO:0000313" key="3">
    <source>
        <dbReference type="EMBL" id="PZD55553.1"/>
    </source>
</evidence>
<organism evidence="2 4">
    <name type="scientific">Streptococcus salivarius</name>
    <dbReference type="NCBI Taxonomy" id="1304"/>
    <lineage>
        <taxon>Bacteria</taxon>
        <taxon>Bacillati</taxon>
        <taxon>Bacillota</taxon>
        <taxon>Bacilli</taxon>
        <taxon>Lactobacillales</taxon>
        <taxon>Streptococcaceae</taxon>
        <taxon>Streptococcus</taxon>
    </lineage>
</organism>
<evidence type="ECO:0000313" key="2">
    <source>
        <dbReference type="EMBL" id="KEO46483.1"/>
    </source>
</evidence>
<sequence length="322" mass="34794">MKLKKLLVTGMAILASVTAFTSVAQAATSSQVQKVIDESYVQPDYVMGYSLSEEQRNETLNLLGYDSSKDTNVKTLTTSAYANIMNVADDSSLQLYSSVKIAKLGAKETLSVEIVTPQNITKITPDMYRNAATTLGIEHAKITVAAPIAVTGESALAGIYYSLEQNGAKVSDESKELAQEELKTLSQINEENSGKSDYDADKLNVAMTDIKSAVADKGDKLTEDQAKTIVQQTINNYNLNLSDTQINLLVNFAMNLSKSSIIDSASFKSTLSSLKDSIVSKAGNTFSGINLNFNANKAVENSKNIFAQIWQAIVDFFTGLSK</sequence>
<dbReference type="Pfam" id="PF06207">
    <property type="entry name" value="DUF1002"/>
    <property type="match status" value="1"/>
</dbReference>
<evidence type="ECO:0000313" key="5">
    <source>
        <dbReference type="Proteomes" id="UP000248776"/>
    </source>
</evidence>
<reference evidence="2 4" key="1">
    <citation type="submission" date="2014-04" db="EMBL/GenBank/DDBJ databases">
        <title>Variable characteristics of bacteriocin-producing Streptococcus salivarius strains isolated from Malaysian subjects.</title>
        <authorList>
            <person name="Philip K."/>
            <person name="Barbour A."/>
        </authorList>
    </citation>
    <scope>NUCLEOTIDE SEQUENCE [LARGE SCALE GENOMIC DNA]</scope>
    <source>
        <strain evidence="2 4">NU10</strain>
    </source>
</reference>
<comment type="caution">
    <text evidence="2">The sequence shown here is derived from an EMBL/GenBank/DDBJ whole genome shotgun (WGS) entry which is preliminary data.</text>
</comment>
<name>A0A074IXJ5_STRSL</name>
<dbReference type="Proteomes" id="UP000027855">
    <property type="component" value="Unassembled WGS sequence"/>
</dbReference>
<protein>
    <submittedName>
        <fullName evidence="3">DUF1002 domain-containing protein</fullName>
    </submittedName>
</protein>
<evidence type="ECO:0000256" key="1">
    <source>
        <dbReference type="SAM" id="SignalP"/>
    </source>
</evidence>
<dbReference type="InterPro" id="IPR009343">
    <property type="entry name" value="DUF1002"/>
</dbReference>
<accession>A0A074IXJ5</accession>
<dbReference type="AlphaFoldDB" id="A0A074IXJ5"/>
<dbReference type="EMBL" id="NSIW01000019">
    <property type="protein sequence ID" value="PZD55553.1"/>
    <property type="molecule type" value="Genomic_DNA"/>
</dbReference>
<keyword evidence="1" id="KW-0732">Signal</keyword>
<dbReference type="EMBL" id="JJMT01000005">
    <property type="protein sequence ID" value="KEO46483.1"/>
    <property type="molecule type" value="Genomic_DNA"/>
</dbReference>
<evidence type="ECO:0000313" key="4">
    <source>
        <dbReference type="Proteomes" id="UP000027855"/>
    </source>
</evidence>
<dbReference type="Proteomes" id="UP000248776">
    <property type="component" value="Unassembled WGS sequence"/>
</dbReference>
<feature type="chain" id="PRO_5040561528" evidence="1">
    <location>
        <begin position="27"/>
        <end position="322"/>
    </location>
</feature>
<feature type="signal peptide" evidence="1">
    <location>
        <begin position="1"/>
        <end position="26"/>
    </location>
</feature>
<reference evidence="3 5" key="2">
    <citation type="submission" date="2017-08" db="EMBL/GenBank/DDBJ databases">
        <title>Streptococcus salivarius strain HS0302 Genome.</title>
        <authorList>
            <person name="Smith J."/>
            <person name="Deng P."/>
            <person name="Geng M."/>
        </authorList>
    </citation>
    <scope>NUCLEOTIDE SEQUENCE [LARGE SCALE GENOMIC DNA]</scope>
    <source>
        <strain evidence="3 5">HS0302</strain>
    </source>
</reference>
<dbReference type="RefSeq" id="WP_037600769.1">
    <property type="nucleotide sequence ID" value="NZ_JADMQU010000022.1"/>
</dbReference>